<feature type="transmembrane region" description="Helical" evidence="6">
    <location>
        <begin position="248"/>
        <end position="266"/>
    </location>
</feature>
<dbReference type="InterPro" id="IPR000412">
    <property type="entry name" value="ABC_2_transport"/>
</dbReference>
<comment type="similarity">
    <text evidence="6">Belongs to the ABC-2 integral membrane protein family.</text>
</comment>
<evidence type="ECO:0000256" key="3">
    <source>
        <dbReference type="ARBA" id="ARBA00022989"/>
    </source>
</evidence>
<evidence type="ECO:0000256" key="6">
    <source>
        <dbReference type="RuleBase" id="RU361157"/>
    </source>
</evidence>
<reference evidence="8 9" key="1">
    <citation type="submission" date="2019-03" db="EMBL/GenBank/DDBJ databases">
        <title>Genomic Encyclopedia of Archaeal and Bacterial Type Strains, Phase II (KMG-II): from individual species to whole genera.</title>
        <authorList>
            <person name="Goeker M."/>
        </authorList>
    </citation>
    <scope>NUCLEOTIDE SEQUENCE [LARGE SCALE GENOMIC DNA]</scope>
    <source>
        <strain evidence="8 9">DSM 45499</strain>
    </source>
</reference>
<feature type="transmembrane region" description="Helical" evidence="6">
    <location>
        <begin position="180"/>
        <end position="201"/>
    </location>
</feature>
<feature type="transmembrane region" description="Helical" evidence="6">
    <location>
        <begin position="149"/>
        <end position="173"/>
    </location>
</feature>
<keyword evidence="3 6" id="KW-1133">Transmembrane helix</keyword>
<gene>
    <name evidence="8" type="ORF">CLV71_119126</name>
</gene>
<dbReference type="PIRSF" id="PIRSF006648">
    <property type="entry name" value="DrrB"/>
    <property type="match status" value="1"/>
</dbReference>
<comment type="subcellular location">
    <subcellularLocation>
        <location evidence="6">Cell membrane</location>
        <topology evidence="6">Multi-pass membrane protein</topology>
    </subcellularLocation>
    <subcellularLocation>
        <location evidence="1">Membrane</location>
        <topology evidence="1">Multi-pass membrane protein</topology>
    </subcellularLocation>
</comment>
<keyword evidence="6" id="KW-1003">Cell membrane</keyword>
<keyword evidence="5" id="KW-0046">Antibiotic resistance</keyword>
<evidence type="ECO:0000259" key="7">
    <source>
        <dbReference type="PROSITE" id="PS51012"/>
    </source>
</evidence>
<dbReference type="Pfam" id="PF01061">
    <property type="entry name" value="ABC2_membrane"/>
    <property type="match status" value="1"/>
</dbReference>
<keyword evidence="2 6" id="KW-0812">Transmembrane</keyword>
<sequence>MTTAALPSAALPSSVRTGLSRGGVEVRQFFRAKEQVIFTFTFPAIILVLLGSIFDGRYGDGVSVGQVFAASMAASGIVATSFVNLGISVALDREDGTLKRLRGTPVTAGAYFAGKMVLVAVASLGELVFLVVVGMILFDVTLPTSADRWFTFVWVFVLSIVSCSLVGVAISAVAKSAQSAAAVVNVPYIALQFMSGVYITIDSLPTWMQNVGSLFPIKWAAQGFRSVFLPDSMMAKEAAGSWELGKTALVLGGWCVLGLALCLLTFRWTNKRD</sequence>
<dbReference type="OrthoDB" id="9786643at2"/>
<evidence type="ECO:0000256" key="1">
    <source>
        <dbReference type="ARBA" id="ARBA00004141"/>
    </source>
</evidence>
<dbReference type="PANTHER" id="PTHR43229:SF6">
    <property type="entry name" value="ABC-TYPE MULTIDRUG TRANSPORT SYSTEM, PERMEASE COMPONENT"/>
    <property type="match status" value="1"/>
</dbReference>
<evidence type="ECO:0000313" key="9">
    <source>
        <dbReference type="Proteomes" id="UP000294927"/>
    </source>
</evidence>
<keyword evidence="6" id="KW-0813">Transport</keyword>
<dbReference type="AlphaFoldDB" id="A0A4R7UZV6"/>
<evidence type="ECO:0000313" key="8">
    <source>
        <dbReference type="EMBL" id="TDV41804.1"/>
    </source>
</evidence>
<name>A0A4R7UZV6_9PSEU</name>
<dbReference type="Proteomes" id="UP000294927">
    <property type="component" value="Unassembled WGS sequence"/>
</dbReference>
<dbReference type="InterPro" id="IPR051784">
    <property type="entry name" value="Nod_factor_ABC_transporter"/>
</dbReference>
<feature type="transmembrane region" description="Helical" evidence="6">
    <location>
        <begin position="66"/>
        <end position="91"/>
    </location>
</feature>
<dbReference type="GO" id="GO:0140359">
    <property type="term" value="F:ABC-type transporter activity"/>
    <property type="evidence" value="ECO:0007669"/>
    <property type="project" value="InterPro"/>
</dbReference>
<organism evidence="8 9">
    <name type="scientific">Actinophytocola oryzae</name>
    <dbReference type="NCBI Taxonomy" id="502181"/>
    <lineage>
        <taxon>Bacteria</taxon>
        <taxon>Bacillati</taxon>
        <taxon>Actinomycetota</taxon>
        <taxon>Actinomycetes</taxon>
        <taxon>Pseudonocardiales</taxon>
        <taxon>Pseudonocardiaceae</taxon>
    </lineage>
</organism>
<dbReference type="RefSeq" id="WP_133907601.1">
    <property type="nucleotide sequence ID" value="NZ_SOCP01000019.1"/>
</dbReference>
<protein>
    <recommendedName>
        <fullName evidence="6">Transport permease protein</fullName>
    </recommendedName>
</protein>
<accession>A0A4R7UZV6</accession>
<dbReference type="GO" id="GO:0043190">
    <property type="term" value="C:ATP-binding cassette (ABC) transporter complex"/>
    <property type="evidence" value="ECO:0007669"/>
    <property type="project" value="InterPro"/>
</dbReference>
<feature type="transmembrane region" description="Helical" evidence="6">
    <location>
        <begin position="36"/>
        <end position="54"/>
    </location>
</feature>
<keyword evidence="9" id="KW-1185">Reference proteome</keyword>
<dbReference type="PANTHER" id="PTHR43229">
    <property type="entry name" value="NODULATION PROTEIN J"/>
    <property type="match status" value="1"/>
</dbReference>
<feature type="transmembrane region" description="Helical" evidence="6">
    <location>
        <begin position="112"/>
        <end position="137"/>
    </location>
</feature>
<comment type="caution">
    <text evidence="8">The sequence shown here is derived from an EMBL/GenBank/DDBJ whole genome shotgun (WGS) entry which is preliminary data.</text>
</comment>
<dbReference type="EMBL" id="SOCP01000019">
    <property type="protein sequence ID" value="TDV41804.1"/>
    <property type="molecule type" value="Genomic_DNA"/>
</dbReference>
<evidence type="ECO:0000256" key="5">
    <source>
        <dbReference type="ARBA" id="ARBA00023251"/>
    </source>
</evidence>
<dbReference type="PROSITE" id="PS51012">
    <property type="entry name" value="ABC_TM2"/>
    <property type="match status" value="1"/>
</dbReference>
<proteinExistence type="inferred from homology"/>
<dbReference type="InterPro" id="IPR013525">
    <property type="entry name" value="ABC2_TM"/>
</dbReference>
<keyword evidence="4 6" id="KW-0472">Membrane</keyword>
<evidence type="ECO:0000256" key="2">
    <source>
        <dbReference type="ARBA" id="ARBA00022692"/>
    </source>
</evidence>
<feature type="domain" description="ABC transmembrane type-2" evidence="7">
    <location>
        <begin position="34"/>
        <end position="269"/>
    </location>
</feature>
<dbReference type="InterPro" id="IPR047817">
    <property type="entry name" value="ABC2_TM_bact-type"/>
</dbReference>
<dbReference type="GO" id="GO:0046677">
    <property type="term" value="P:response to antibiotic"/>
    <property type="evidence" value="ECO:0007669"/>
    <property type="project" value="UniProtKB-KW"/>
</dbReference>
<evidence type="ECO:0000256" key="4">
    <source>
        <dbReference type="ARBA" id="ARBA00023136"/>
    </source>
</evidence>